<keyword evidence="4 6" id="KW-1015">Disulfide bond</keyword>
<dbReference type="RefSeq" id="WP_084668532.1">
    <property type="nucleotide sequence ID" value="NZ_FQYX01000038.1"/>
</dbReference>
<feature type="domain" description="Alpha galactosidase C-terminal" evidence="7">
    <location>
        <begin position="325"/>
        <end position="405"/>
    </location>
</feature>
<protein>
    <recommendedName>
        <fullName evidence="6">Alpha-galactosidase</fullName>
        <ecNumber evidence="6">3.2.1.22</ecNumber>
    </recommendedName>
    <alternativeName>
        <fullName evidence="6">Melibiase</fullName>
    </alternativeName>
</protein>
<gene>
    <name evidence="8" type="ORF">SAMN04487911_1388</name>
</gene>
<dbReference type="GO" id="GO:0004557">
    <property type="term" value="F:alpha-galactosidase activity"/>
    <property type="evidence" value="ECO:0007669"/>
    <property type="project" value="UniProtKB-EC"/>
</dbReference>
<dbReference type="GO" id="GO:0005975">
    <property type="term" value="P:carbohydrate metabolic process"/>
    <property type="evidence" value="ECO:0007669"/>
    <property type="project" value="InterPro"/>
</dbReference>
<dbReference type="SUPFAM" id="SSF51445">
    <property type="entry name" value="(Trans)glycosidases"/>
    <property type="match status" value="1"/>
</dbReference>
<sequence>MYKLIGATFSIVFLLWGNDIDPKKKNKTQERKVAVVNQQFQPPMMGWASWNNYRVNINEDIIKAQADAMATSGLKDVGYSYINVDDGFFGGRDENGALLYHKERFPSGMKSLAKYIHSNGLKAGIYSDAGINTCASYWDKDTIGVGMGLYGHEYQDLTVFLKKWDYDFIKIDWCGGEWLGLDEESRYTAIGKMIKEIKPSAQYNVCRWEFPGEWVTQVADSWRISGDIDNTFESILHIIDLNADLWMHSSAGHYNDMDMLQVGRGMTYEEDKAHFSMWSIMHSPLLLGNDLTTMSKETLDIVTNEEIIALNQSPFVYQARRLVDQGDLEVWAKPMVSTMSGEVAVALLNRSKETATMRLDMETIGIDTDKGYTMRDLWAKKDFSVSKEDYKTFTVPAHGVVVLKVKGTALPYNRFQYKDKAVTP</sequence>
<evidence type="ECO:0000256" key="4">
    <source>
        <dbReference type="ARBA" id="ARBA00023157"/>
    </source>
</evidence>
<evidence type="ECO:0000313" key="8">
    <source>
        <dbReference type="EMBL" id="SHJ79472.1"/>
    </source>
</evidence>
<evidence type="ECO:0000313" key="9">
    <source>
        <dbReference type="Proteomes" id="UP000184231"/>
    </source>
</evidence>
<dbReference type="AlphaFoldDB" id="A0A1M6M7M5"/>
<dbReference type="SUPFAM" id="SSF51011">
    <property type="entry name" value="Glycosyl hydrolase domain"/>
    <property type="match status" value="1"/>
</dbReference>
<dbReference type="InterPro" id="IPR002241">
    <property type="entry name" value="Glyco_hydro_27"/>
</dbReference>
<keyword evidence="2" id="KW-0732">Signal</keyword>
<dbReference type="PRINTS" id="PR00740">
    <property type="entry name" value="GLHYDRLASE27"/>
</dbReference>
<reference evidence="9" key="1">
    <citation type="submission" date="2016-11" db="EMBL/GenBank/DDBJ databases">
        <authorList>
            <person name="Varghese N."/>
            <person name="Submissions S."/>
        </authorList>
    </citation>
    <scope>NUCLEOTIDE SEQUENCE [LARGE SCALE GENOMIC DNA]</scope>
    <source>
        <strain evidence="9">CGMCC 1.8863</strain>
    </source>
</reference>
<comment type="similarity">
    <text evidence="1 6">Belongs to the glycosyl hydrolase 27 family.</text>
</comment>
<dbReference type="Gene3D" id="3.20.20.70">
    <property type="entry name" value="Aldolase class I"/>
    <property type="match status" value="1"/>
</dbReference>
<dbReference type="EC" id="3.2.1.22" evidence="6"/>
<organism evidence="8 9">
    <name type="scientific">Arenibacter nanhaiticus</name>
    <dbReference type="NCBI Taxonomy" id="558155"/>
    <lineage>
        <taxon>Bacteria</taxon>
        <taxon>Pseudomonadati</taxon>
        <taxon>Bacteroidota</taxon>
        <taxon>Flavobacteriia</taxon>
        <taxon>Flavobacteriales</taxon>
        <taxon>Flavobacteriaceae</taxon>
        <taxon>Arenibacter</taxon>
    </lineage>
</organism>
<dbReference type="Gene3D" id="2.60.40.1180">
    <property type="entry name" value="Golgi alpha-mannosidase II"/>
    <property type="match status" value="1"/>
</dbReference>
<evidence type="ECO:0000256" key="1">
    <source>
        <dbReference type="ARBA" id="ARBA00009743"/>
    </source>
</evidence>
<dbReference type="PANTHER" id="PTHR11452:SF75">
    <property type="entry name" value="ALPHA-GALACTOSIDASE MEL1"/>
    <property type="match status" value="1"/>
</dbReference>
<dbReference type="OrthoDB" id="9807519at2"/>
<keyword evidence="5 6" id="KW-0326">Glycosidase</keyword>
<evidence type="ECO:0000256" key="2">
    <source>
        <dbReference type="ARBA" id="ARBA00022729"/>
    </source>
</evidence>
<comment type="catalytic activity">
    <reaction evidence="6">
        <text>Hydrolysis of terminal, non-reducing alpha-D-galactose residues in alpha-D-galactosides, including galactose oligosaccharides, galactomannans and galactolipids.</text>
        <dbReference type="EC" id="3.2.1.22"/>
    </reaction>
</comment>
<accession>A0A1M6M7M5</accession>
<evidence type="ECO:0000256" key="3">
    <source>
        <dbReference type="ARBA" id="ARBA00022801"/>
    </source>
</evidence>
<proteinExistence type="inferred from homology"/>
<dbReference type="PANTHER" id="PTHR11452">
    <property type="entry name" value="ALPHA-GALACTOSIDASE/ALPHA-N-ACETYLGALACTOSAMINIDASE"/>
    <property type="match status" value="1"/>
</dbReference>
<dbReference type="Pfam" id="PF17801">
    <property type="entry name" value="Melibiase_C"/>
    <property type="match status" value="1"/>
</dbReference>
<dbReference type="InterPro" id="IPR013785">
    <property type="entry name" value="Aldolase_TIM"/>
</dbReference>
<evidence type="ECO:0000256" key="5">
    <source>
        <dbReference type="ARBA" id="ARBA00023295"/>
    </source>
</evidence>
<dbReference type="InterPro" id="IPR041233">
    <property type="entry name" value="Melibiase_C"/>
</dbReference>
<dbReference type="EMBL" id="FQYX01000038">
    <property type="protein sequence ID" value="SHJ79472.1"/>
    <property type="molecule type" value="Genomic_DNA"/>
</dbReference>
<dbReference type="Pfam" id="PF16499">
    <property type="entry name" value="Melibiase_2"/>
    <property type="match status" value="1"/>
</dbReference>
<dbReference type="InterPro" id="IPR013780">
    <property type="entry name" value="Glyco_hydro_b"/>
</dbReference>
<dbReference type="InterPro" id="IPR017853">
    <property type="entry name" value="GH"/>
</dbReference>
<dbReference type="Proteomes" id="UP000184231">
    <property type="component" value="Unassembled WGS sequence"/>
</dbReference>
<name>A0A1M6M7M5_9FLAO</name>
<keyword evidence="9" id="KW-1185">Reference proteome</keyword>
<dbReference type="STRING" id="558155.SAMN04487911_1388"/>
<dbReference type="CDD" id="cd14792">
    <property type="entry name" value="GH27"/>
    <property type="match status" value="1"/>
</dbReference>
<evidence type="ECO:0000259" key="7">
    <source>
        <dbReference type="Pfam" id="PF17801"/>
    </source>
</evidence>
<evidence type="ECO:0000256" key="6">
    <source>
        <dbReference type="RuleBase" id="RU361168"/>
    </source>
</evidence>
<keyword evidence="3 6" id="KW-0378">Hydrolase</keyword>
<dbReference type="FunFam" id="2.60.40.1180:FF:000008">
    <property type="entry name" value="Alpha-galactosidase"/>
    <property type="match status" value="1"/>
</dbReference>